<sequence>MLFGLLMDFVARGSIPFGVMVSLAEMITALPIPGGHISLPQRFVNPAFSFAMG</sequence>
<reference evidence="2" key="1">
    <citation type="submission" date="2016-10" db="EMBL/GenBank/DDBJ databases">
        <authorList>
            <person name="Jeantristanb JTB J.-T."/>
            <person name="Ricardo R."/>
        </authorList>
    </citation>
    <scope>NUCLEOTIDE SEQUENCE [LARGE SCALE GENOMIC DNA]</scope>
</reference>
<protein>
    <submittedName>
        <fullName evidence="1">BZ3500_MvSof-1268-A1-R1_Chr10-2g02938 protein</fullName>
    </submittedName>
</protein>
<evidence type="ECO:0000313" key="2">
    <source>
        <dbReference type="Proteomes" id="UP000249723"/>
    </source>
</evidence>
<evidence type="ECO:0000313" key="1">
    <source>
        <dbReference type="EMBL" id="SDA01780.1"/>
    </source>
</evidence>
<dbReference type="AlphaFoldDB" id="A0A2X0L9Q5"/>
<name>A0A2X0L9Q5_9BASI</name>
<gene>
    <name evidence="1" type="ORF">BZ3500_MVSOF-1268-A1-R1_CHR10-2G02938</name>
</gene>
<dbReference type="EMBL" id="FMWP01000117">
    <property type="protein sequence ID" value="SDA01780.1"/>
    <property type="molecule type" value="Genomic_DNA"/>
</dbReference>
<dbReference type="STRING" id="289078.A0A2X0L9Q5"/>
<organism evidence="1 2">
    <name type="scientific">Microbotryum saponariae</name>
    <dbReference type="NCBI Taxonomy" id="289078"/>
    <lineage>
        <taxon>Eukaryota</taxon>
        <taxon>Fungi</taxon>
        <taxon>Dikarya</taxon>
        <taxon>Basidiomycota</taxon>
        <taxon>Pucciniomycotina</taxon>
        <taxon>Microbotryomycetes</taxon>
        <taxon>Microbotryales</taxon>
        <taxon>Microbotryaceae</taxon>
        <taxon>Microbotryum</taxon>
    </lineage>
</organism>
<accession>A0A2X0L9Q5</accession>
<proteinExistence type="predicted"/>
<keyword evidence="2" id="KW-1185">Reference proteome</keyword>
<dbReference type="OrthoDB" id="2268893at2759"/>
<dbReference type="Proteomes" id="UP000249723">
    <property type="component" value="Unassembled WGS sequence"/>
</dbReference>